<sequence length="190" mass="21134">MPADKSSHKCLRICLGVSALFTIILATVILTLVLTVFKPKDPHITVHLVGLEKLQIITPTPNSTETLDVDITIENPNYEAFRYKNSTAYIKFHDKDVAHVHLETKFVQARSQIYMRASANFHPAKLTADPNFWADIGNGTLNLTSTAALPGKVVMFKVIKLKGTVYNWCNFSINVSSMVAESQCISKIKI</sequence>
<comment type="caution">
    <text evidence="1">The sequence shown here is derived from an EMBL/GenBank/DDBJ whole genome shotgun (WGS) entry which is preliminary data.</text>
</comment>
<accession>A0ACB9MEF3</accession>
<protein>
    <submittedName>
        <fullName evidence="1">Uncharacterized protein</fullName>
    </submittedName>
</protein>
<keyword evidence="2" id="KW-1185">Reference proteome</keyword>
<evidence type="ECO:0000313" key="1">
    <source>
        <dbReference type="EMBL" id="KAI4322543.1"/>
    </source>
</evidence>
<gene>
    <name evidence="1" type="ORF">L6164_022225</name>
</gene>
<organism evidence="1 2">
    <name type="scientific">Bauhinia variegata</name>
    <name type="common">Purple orchid tree</name>
    <name type="synonym">Phanera variegata</name>
    <dbReference type="NCBI Taxonomy" id="167791"/>
    <lineage>
        <taxon>Eukaryota</taxon>
        <taxon>Viridiplantae</taxon>
        <taxon>Streptophyta</taxon>
        <taxon>Embryophyta</taxon>
        <taxon>Tracheophyta</taxon>
        <taxon>Spermatophyta</taxon>
        <taxon>Magnoliopsida</taxon>
        <taxon>eudicotyledons</taxon>
        <taxon>Gunneridae</taxon>
        <taxon>Pentapetalae</taxon>
        <taxon>rosids</taxon>
        <taxon>fabids</taxon>
        <taxon>Fabales</taxon>
        <taxon>Fabaceae</taxon>
        <taxon>Cercidoideae</taxon>
        <taxon>Cercideae</taxon>
        <taxon>Bauhiniinae</taxon>
        <taxon>Bauhinia</taxon>
    </lineage>
</organism>
<dbReference type="Proteomes" id="UP000828941">
    <property type="component" value="Chromosome 9"/>
</dbReference>
<evidence type="ECO:0000313" key="2">
    <source>
        <dbReference type="Proteomes" id="UP000828941"/>
    </source>
</evidence>
<proteinExistence type="predicted"/>
<name>A0ACB9MEF3_BAUVA</name>
<dbReference type="EMBL" id="CM039434">
    <property type="protein sequence ID" value="KAI4322543.1"/>
    <property type="molecule type" value="Genomic_DNA"/>
</dbReference>
<reference evidence="1 2" key="1">
    <citation type="journal article" date="2022" name="DNA Res.">
        <title>Chromosomal-level genome assembly of the orchid tree Bauhinia variegata (Leguminosae; Cercidoideae) supports the allotetraploid origin hypothesis of Bauhinia.</title>
        <authorList>
            <person name="Zhong Y."/>
            <person name="Chen Y."/>
            <person name="Zheng D."/>
            <person name="Pang J."/>
            <person name="Liu Y."/>
            <person name="Luo S."/>
            <person name="Meng S."/>
            <person name="Qian L."/>
            <person name="Wei D."/>
            <person name="Dai S."/>
            <person name="Zhou R."/>
        </authorList>
    </citation>
    <scope>NUCLEOTIDE SEQUENCE [LARGE SCALE GENOMIC DNA]</scope>
    <source>
        <strain evidence="1">BV-YZ2020</strain>
    </source>
</reference>